<comment type="caution">
    <text evidence="3">The sequence shown here is derived from an EMBL/GenBank/DDBJ whole genome shotgun (WGS) entry which is preliminary data.</text>
</comment>
<dbReference type="AlphaFoldDB" id="A0A1Y2G486"/>
<proteinExistence type="predicted"/>
<feature type="domain" description="Kinetochore protein Sos7 coiled-coil" evidence="2">
    <location>
        <begin position="89"/>
        <end position="163"/>
    </location>
</feature>
<dbReference type="Proteomes" id="UP000193467">
    <property type="component" value="Unassembled WGS sequence"/>
</dbReference>
<feature type="coiled-coil region" evidence="1">
    <location>
        <begin position="231"/>
        <end position="265"/>
    </location>
</feature>
<dbReference type="Pfam" id="PF20882">
    <property type="entry name" value="Sos7"/>
    <property type="match status" value="1"/>
</dbReference>
<dbReference type="STRING" id="106004.A0A1Y2G486"/>
<reference evidence="3 4" key="1">
    <citation type="submission" date="2016-07" db="EMBL/GenBank/DDBJ databases">
        <title>Pervasive Adenine N6-methylation of Active Genes in Fungi.</title>
        <authorList>
            <consortium name="DOE Joint Genome Institute"/>
            <person name="Mondo S.J."/>
            <person name="Dannebaum R.O."/>
            <person name="Kuo R.C."/>
            <person name="Labutti K."/>
            <person name="Haridas S."/>
            <person name="Kuo A."/>
            <person name="Salamov A."/>
            <person name="Ahrendt S.R."/>
            <person name="Lipzen A."/>
            <person name="Sullivan W."/>
            <person name="Andreopoulos W.B."/>
            <person name="Clum A."/>
            <person name="Lindquist E."/>
            <person name="Daum C."/>
            <person name="Ramamoorthy G.K."/>
            <person name="Gryganskyi A."/>
            <person name="Culley D."/>
            <person name="Magnuson J.K."/>
            <person name="James T.Y."/>
            <person name="O'Malley M.A."/>
            <person name="Stajich J.E."/>
            <person name="Spatafora J.W."/>
            <person name="Visel A."/>
            <person name="Grigoriev I.V."/>
        </authorList>
    </citation>
    <scope>NUCLEOTIDE SEQUENCE [LARGE SCALE GENOMIC DNA]</scope>
    <source>
        <strain evidence="3 4">62-1032</strain>
    </source>
</reference>
<dbReference type="GO" id="GO:0051315">
    <property type="term" value="P:attachment of mitotic spindle microtubules to kinetochore"/>
    <property type="evidence" value="ECO:0007669"/>
    <property type="project" value="TreeGrafter"/>
</dbReference>
<feature type="coiled-coil region" evidence="1">
    <location>
        <begin position="125"/>
        <end position="201"/>
    </location>
</feature>
<dbReference type="EMBL" id="MCGR01000001">
    <property type="protein sequence ID" value="ORY92756.1"/>
    <property type="molecule type" value="Genomic_DNA"/>
</dbReference>
<dbReference type="GO" id="GO:0000776">
    <property type="term" value="C:kinetochore"/>
    <property type="evidence" value="ECO:0007669"/>
    <property type="project" value="InterPro"/>
</dbReference>
<dbReference type="GO" id="GO:0034501">
    <property type="term" value="P:protein localization to kinetochore"/>
    <property type="evidence" value="ECO:0007669"/>
    <property type="project" value="InterPro"/>
</dbReference>
<dbReference type="PANTHER" id="PTHR37329:SF1">
    <property type="entry name" value="KINETOCHORE PROTEIN SOS7"/>
    <property type="match status" value="1"/>
</dbReference>
<dbReference type="PANTHER" id="PTHR37329">
    <property type="entry name" value="KINETOCHORE PROTEIN SOS7"/>
    <property type="match status" value="1"/>
</dbReference>
<accession>A0A1Y2G486</accession>
<keyword evidence="4" id="KW-1185">Reference proteome</keyword>
<organism evidence="3 4">
    <name type="scientific">Leucosporidium creatinivorum</name>
    <dbReference type="NCBI Taxonomy" id="106004"/>
    <lineage>
        <taxon>Eukaryota</taxon>
        <taxon>Fungi</taxon>
        <taxon>Dikarya</taxon>
        <taxon>Basidiomycota</taxon>
        <taxon>Pucciniomycotina</taxon>
        <taxon>Microbotryomycetes</taxon>
        <taxon>Leucosporidiales</taxon>
        <taxon>Leucosporidium</taxon>
    </lineage>
</organism>
<evidence type="ECO:0000259" key="2">
    <source>
        <dbReference type="Pfam" id="PF20882"/>
    </source>
</evidence>
<protein>
    <recommendedName>
        <fullName evidence="2">Kinetochore protein Sos7 coiled-coil domain-containing protein</fullName>
    </recommendedName>
</protein>
<dbReference type="OrthoDB" id="18959at2759"/>
<dbReference type="InterPro" id="IPR037475">
    <property type="entry name" value="Sos7"/>
</dbReference>
<name>A0A1Y2G486_9BASI</name>
<gene>
    <name evidence="3" type="ORF">BCR35DRAFT_7677</name>
</gene>
<dbReference type="InParanoid" id="A0A1Y2G486"/>
<evidence type="ECO:0000256" key="1">
    <source>
        <dbReference type="SAM" id="Coils"/>
    </source>
</evidence>
<evidence type="ECO:0000313" key="3">
    <source>
        <dbReference type="EMBL" id="ORY92756.1"/>
    </source>
</evidence>
<sequence length="367" mass="41434">MALSDAALTDRTNALLTNFTQHSFKAHDLKAAVPLRSTNNYNSQHTENFTRFTQDATNMTGMTAQSDSGLVMDPEDKERAVEDLQGFKDFVSTLKFAYLESNIKLQFVAHITDKDGPKIISLEDNDKLEKERLQSKAELKEKKRRAGELEGLIRAEAESLDNRLQQTEQDAMTAANLLRECEAMEAEIAMLKNKRSATERITIDESLVLQDEQLNKMAQIGPKTAAATEKISATKSNIKKHKAMYEKLEGQKKEMNKEQADRELKGTRDERAEEACRWITNATALYSSLLGIRSAYALGSPPTEMIIEYERTEGDSRTLSIKFGRDGKMRDAELVHSNIDIQDLVQAYLPSQDLRALVQEVRARIVR</sequence>
<evidence type="ECO:0000313" key="4">
    <source>
        <dbReference type="Proteomes" id="UP000193467"/>
    </source>
</evidence>
<dbReference type="InterPro" id="IPR048781">
    <property type="entry name" value="Sos7_CC"/>
</dbReference>
<keyword evidence="1" id="KW-0175">Coiled coil</keyword>